<accession>A0A3R7II52</accession>
<evidence type="ECO:0000256" key="6">
    <source>
        <dbReference type="ARBA" id="ARBA00023453"/>
    </source>
</evidence>
<dbReference type="InterPro" id="IPR002935">
    <property type="entry name" value="SAM_O-MeTrfase"/>
</dbReference>
<dbReference type="AlphaFoldDB" id="A0A3R7II52"/>
<dbReference type="Proteomes" id="UP000285624">
    <property type="component" value="Unassembled WGS sequence"/>
</dbReference>
<gene>
    <name evidence="8" type="ORF">BBI17_003949</name>
    <name evidence="9" type="ORF">BBO99_00003925</name>
    <name evidence="7" type="ORF">JM16_003564</name>
</gene>
<name>A0A3R7II52_9STRA</name>
<dbReference type="PANTHER" id="PTHR43836:SF2">
    <property type="entry name" value="CATECHOL O-METHYLTRANSFERASE 1-RELATED"/>
    <property type="match status" value="1"/>
</dbReference>
<evidence type="ECO:0000256" key="4">
    <source>
        <dbReference type="ARBA" id="ARBA00022691"/>
    </source>
</evidence>
<evidence type="ECO:0000256" key="1">
    <source>
        <dbReference type="ARBA" id="ARBA00012880"/>
    </source>
</evidence>
<dbReference type="InterPro" id="IPR029063">
    <property type="entry name" value="SAM-dependent_MTases_sf"/>
</dbReference>
<protein>
    <recommendedName>
        <fullName evidence="1">catechol O-methyltransferase</fullName>
        <ecNumber evidence="1">2.1.1.6</ecNumber>
    </recommendedName>
</protein>
<dbReference type="GO" id="GO:0016206">
    <property type="term" value="F:catechol O-methyltransferase activity"/>
    <property type="evidence" value="ECO:0007669"/>
    <property type="project" value="UniProtKB-EC"/>
</dbReference>
<comment type="similarity">
    <text evidence="6">Belongs to the class I-like SAM-binding methyltransferase superfamily. Cation-dependent O-methyltransferase family.</text>
</comment>
<dbReference type="Proteomes" id="UP000785171">
    <property type="component" value="Unassembled WGS sequence"/>
</dbReference>
<dbReference type="Gene3D" id="3.40.50.150">
    <property type="entry name" value="Vaccinia Virus protein VP39"/>
    <property type="match status" value="1"/>
</dbReference>
<keyword evidence="4" id="KW-0949">S-adenosyl-L-methionine</keyword>
<dbReference type="PROSITE" id="PS51682">
    <property type="entry name" value="SAM_OMT_I"/>
    <property type="match status" value="1"/>
</dbReference>
<dbReference type="EMBL" id="JPWV03000196">
    <property type="protein sequence ID" value="KAG2521500.1"/>
    <property type="molecule type" value="Genomic_DNA"/>
</dbReference>
<proteinExistence type="inferred from homology"/>
<evidence type="ECO:0000313" key="10">
    <source>
        <dbReference type="Proteomes" id="UP000285624"/>
    </source>
</evidence>
<dbReference type="SUPFAM" id="SSF53335">
    <property type="entry name" value="S-adenosyl-L-methionine-dependent methyltransferases"/>
    <property type="match status" value="1"/>
</dbReference>
<reference evidence="10 11" key="2">
    <citation type="submission" date="2018-07" db="EMBL/GenBank/DDBJ databases">
        <title>Genome sequencing of oomycete isolates from Chile give support for New Zealand origin for Phytophthora kernoviae and make available the first Nothophytophthora sp. genome.</title>
        <authorList>
            <person name="Studholme D.J."/>
            <person name="Sanfuentes E."/>
            <person name="Panda P."/>
            <person name="Hill R."/>
            <person name="Sambles C."/>
            <person name="Grant M."/>
            <person name="Williams N.M."/>
            <person name="Mcdougal R.L."/>
        </authorList>
    </citation>
    <scope>NUCLEOTIDE SEQUENCE [LARGE SCALE GENOMIC DNA]</scope>
    <source>
        <strain evidence="8">Chile2</strain>
        <strain evidence="9">Chile4</strain>
    </source>
</reference>
<evidence type="ECO:0000313" key="8">
    <source>
        <dbReference type="EMBL" id="RLN15021.1"/>
    </source>
</evidence>
<dbReference type="Pfam" id="PF13578">
    <property type="entry name" value="Methyltransf_24"/>
    <property type="match status" value="1"/>
</dbReference>
<dbReference type="CDD" id="cd02440">
    <property type="entry name" value="AdoMet_MTases"/>
    <property type="match status" value="1"/>
</dbReference>
<organism evidence="8 11">
    <name type="scientific">Phytophthora kernoviae</name>
    <dbReference type="NCBI Taxonomy" id="325452"/>
    <lineage>
        <taxon>Eukaryota</taxon>
        <taxon>Sar</taxon>
        <taxon>Stramenopiles</taxon>
        <taxon>Oomycota</taxon>
        <taxon>Peronosporomycetes</taxon>
        <taxon>Peronosporales</taxon>
        <taxon>Peronosporaceae</taxon>
        <taxon>Phytophthora</taxon>
    </lineage>
</organism>
<evidence type="ECO:0000256" key="5">
    <source>
        <dbReference type="ARBA" id="ARBA00022939"/>
    </source>
</evidence>
<comment type="caution">
    <text evidence="8">The sequence shown here is derived from an EMBL/GenBank/DDBJ whole genome shotgun (WGS) entry which is preliminary data.</text>
</comment>
<keyword evidence="5" id="KW-0128">Catecholamine metabolism</keyword>
<sequence>MSKLSTLETLTSSIVGGAIRLMSPLFLKEAMETNSVACLEYVKQHAMRNDPASVVSVIDTFAANNTMMNVGKSKGAIIDAEIRQKKPGVMAEIGAYTGYSTVRFAAMQRDIAKAAGIDSHYYSFEYSPEFAARVREIVNFAGLDEQVTVIEGSFSDQLNILEDKTVDIYFIDHDDSLYVADAKKILTSGTLRTGSLLIADNILIPGAPEYLAFLDSTPQLEPVLHKVAVDNFSWITDAISVATFSK</sequence>
<dbReference type="PANTHER" id="PTHR43836">
    <property type="entry name" value="CATECHOL O-METHYLTRANSFERASE 1-RELATED"/>
    <property type="match status" value="1"/>
</dbReference>
<dbReference type="EMBL" id="MAYM02001513">
    <property type="protein sequence ID" value="RLN15021.1"/>
    <property type="molecule type" value="Genomic_DNA"/>
</dbReference>
<evidence type="ECO:0000256" key="2">
    <source>
        <dbReference type="ARBA" id="ARBA00022603"/>
    </source>
</evidence>
<reference evidence="7" key="3">
    <citation type="submission" date="2020-06" db="EMBL/GenBank/DDBJ databases">
        <authorList>
            <person name="Studholme D.J."/>
        </authorList>
    </citation>
    <scope>NUCLEOTIDE SEQUENCE</scope>
    <source>
        <strain evidence="7">NZFS 2646</strain>
    </source>
</reference>
<dbReference type="STRING" id="325452.A0A3R7II52"/>
<dbReference type="EMBL" id="MBDN02000086">
    <property type="protein sequence ID" value="RLN81198.1"/>
    <property type="molecule type" value="Genomic_DNA"/>
</dbReference>
<evidence type="ECO:0000313" key="11">
    <source>
        <dbReference type="Proteomes" id="UP000285883"/>
    </source>
</evidence>
<dbReference type="GO" id="GO:0006584">
    <property type="term" value="P:catecholamine metabolic process"/>
    <property type="evidence" value="ECO:0007669"/>
    <property type="project" value="UniProtKB-KW"/>
</dbReference>
<evidence type="ECO:0000313" key="9">
    <source>
        <dbReference type="EMBL" id="RLN81198.1"/>
    </source>
</evidence>
<dbReference type="GO" id="GO:0032259">
    <property type="term" value="P:methylation"/>
    <property type="evidence" value="ECO:0007669"/>
    <property type="project" value="UniProtKB-KW"/>
</dbReference>
<reference evidence="7" key="1">
    <citation type="journal article" date="2015" name="Genom Data">
        <title>Genome sequences of six Phytophthora species associated with forests in New Zealand.</title>
        <authorList>
            <person name="Studholme D.J."/>
            <person name="McDougal R.L."/>
            <person name="Sambles C."/>
            <person name="Hansen E."/>
            <person name="Hardy G."/>
            <person name="Grant M."/>
            <person name="Ganley R.J."/>
            <person name="Williams N.M."/>
        </authorList>
    </citation>
    <scope>NUCLEOTIDE SEQUENCE</scope>
    <source>
        <strain evidence="7">NZFS 2646</strain>
    </source>
</reference>
<keyword evidence="10" id="KW-1185">Reference proteome</keyword>
<keyword evidence="2" id="KW-0489">Methyltransferase</keyword>
<keyword evidence="3" id="KW-0808">Transferase</keyword>
<evidence type="ECO:0000313" key="7">
    <source>
        <dbReference type="EMBL" id="KAG2521500.1"/>
    </source>
</evidence>
<dbReference type="Proteomes" id="UP000285883">
    <property type="component" value="Unassembled WGS sequence"/>
</dbReference>
<dbReference type="EC" id="2.1.1.6" evidence="1"/>
<evidence type="ECO:0000256" key="3">
    <source>
        <dbReference type="ARBA" id="ARBA00022679"/>
    </source>
</evidence>